<dbReference type="GO" id="GO:0016301">
    <property type="term" value="F:kinase activity"/>
    <property type="evidence" value="ECO:0007669"/>
    <property type="project" value="UniProtKB-KW"/>
</dbReference>
<evidence type="ECO:0000259" key="1">
    <source>
        <dbReference type="Pfam" id="PF01636"/>
    </source>
</evidence>
<keyword evidence="2" id="KW-0808">Transferase</keyword>
<evidence type="ECO:0000313" key="3">
    <source>
        <dbReference type="Proteomes" id="UP000198796"/>
    </source>
</evidence>
<protein>
    <submittedName>
        <fullName evidence="2">Thiamine kinase</fullName>
    </submittedName>
</protein>
<organism evidence="2 3">
    <name type="scientific">Poseidonocella pacifica</name>
    <dbReference type="NCBI Taxonomy" id="871651"/>
    <lineage>
        <taxon>Bacteria</taxon>
        <taxon>Pseudomonadati</taxon>
        <taxon>Pseudomonadota</taxon>
        <taxon>Alphaproteobacteria</taxon>
        <taxon>Rhodobacterales</taxon>
        <taxon>Roseobacteraceae</taxon>
        <taxon>Poseidonocella</taxon>
    </lineage>
</organism>
<dbReference type="InterPro" id="IPR002575">
    <property type="entry name" value="Aminoglycoside_PTrfase"/>
</dbReference>
<dbReference type="RefSeq" id="WP_092062371.1">
    <property type="nucleotide sequence ID" value="NZ_FOJU01000002.1"/>
</dbReference>
<gene>
    <name evidence="2" type="ORF">SAMN05421688_1439</name>
</gene>
<keyword evidence="2" id="KW-0418">Kinase</keyword>
<keyword evidence="3" id="KW-1185">Reference proteome</keyword>
<reference evidence="2 3" key="1">
    <citation type="submission" date="2016-10" db="EMBL/GenBank/DDBJ databases">
        <authorList>
            <person name="de Groot N.N."/>
        </authorList>
    </citation>
    <scope>NUCLEOTIDE SEQUENCE [LARGE SCALE GENOMIC DNA]</scope>
    <source>
        <strain evidence="2 3">DSM 29316</strain>
    </source>
</reference>
<sequence length="306" mass="33871">MTDLVTDAMLAETLSAAGLDPRDARPGPEALASPSYRALESQSAFVGETFVKRMHPEMMPWFDLDLALRGAATSLAGPKVVWGDAATGAIAMQAAPENWVTARQHHLQDADTMAAIVAALKTQHAGPALPTRFDPFALIDRVIEEHGARRIPLPDDILYLRRLIAQAEGLANASVLVPCRNDGSASNILLGPDNAVWLVDFDRCGMNDPLYDLGVLMAEVTDLETDMATAFTAYYGTFDPVNFARARLWSHVDDLLHALWARLMAHISERNTVEWLKYGEWRLLRLRMMLRHPAFEEKLRITEVAA</sequence>
<dbReference type="AlphaFoldDB" id="A0A1I0WH63"/>
<evidence type="ECO:0000313" key="2">
    <source>
        <dbReference type="EMBL" id="SFA88089.1"/>
    </source>
</evidence>
<dbReference type="Proteomes" id="UP000198796">
    <property type="component" value="Unassembled WGS sequence"/>
</dbReference>
<feature type="domain" description="Aminoglycoside phosphotransferase" evidence="1">
    <location>
        <begin position="54"/>
        <end position="244"/>
    </location>
</feature>
<dbReference type="InterPro" id="IPR011009">
    <property type="entry name" value="Kinase-like_dom_sf"/>
</dbReference>
<proteinExistence type="predicted"/>
<dbReference type="SUPFAM" id="SSF56112">
    <property type="entry name" value="Protein kinase-like (PK-like)"/>
    <property type="match status" value="1"/>
</dbReference>
<dbReference type="EMBL" id="FOJU01000002">
    <property type="protein sequence ID" value="SFA88089.1"/>
    <property type="molecule type" value="Genomic_DNA"/>
</dbReference>
<accession>A0A1I0WH63</accession>
<dbReference type="Pfam" id="PF01636">
    <property type="entry name" value="APH"/>
    <property type="match status" value="1"/>
</dbReference>
<name>A0A1I0WH63_9RHOB</name>
<dbReference type="Gene3D" id="3.90.1200.10">
    <property type="match status" value="1"/>
</dbReference>
<dbReference type="OrthoDB" id="179763at2"/>
<dbReference type="STRING" id="871651.SAMN05421688_1439"/>